<proteinExistence type="predicted"/>
<sequence>MWKPCGHPVLFTYQYFECKNSVKYGMQKYDYAIMKDKHKLCSDVLWA</sequence>
<accession>A0A0A8ZSF8</accession>
<evidence type="ECO:0000313" key="1">
    <source>
        <dbReference type="EMBL" id="JAD37772.1"/>
    </source>
</evidence>
<dbReference type="AlphaFoldDB" id="A0A0A8ZSF8"/>
<protein>
    <submittedName>
        <fullName evidence="1">Uncharacterized protein</fullName>
    </submittedName>
</protein>
<reference evidence="1" key="1">
    <citation type="submission" date="2014-09" db="EMBL/GenBank/DDBJ databases">
        <authorList>
            <person name="Magalhaes I.L.F."/>
            <person name="Oliveira U."/>
            <person name="Santos F.R."/>
            <person name="Vidigal T.H.D.A."/>
            <person name="Brescovit A.D."/>
            <person name="Santos A.J."/>
        </authorList>
    </citation>
    <scope>NUCLEOTIDE SEQUENCE</scope>
    <source>
        <tissue evidence="1">Shoot tissue taken approximately 20 cm above the soil surface</tissue>
    </source>
</reference>
<name>A0A0A8ZSF8_ARUDO</name>
<reference evidence="1" key="2">
    <citation type="journal article" date="2015" name="Data Brief">
        <title>Shoot transcriptome of the giant reed, Arundo donax.</title>
        <authorList>
            <person name="Barrero R.A."/>
            <person name="Guerrero F.D."/>
            <person name="Moolhuijzen P."/>
            <person name="Goolsby J.A."/>
            <person name="Tidwell J."/>
            <person name="Bellgard S.E."/>
            <person name="Bellgard M.I."/>
        </authorList>
    </citation>
    <scope>NUCLEOTIDE SEQUENCE</scope>
    <source>
        <tissue evidence="1">Shoot tissue taken approximately 20 cm above the soil surface</tissue>
    </source>
</reference>
<organism evidence="1">
    <name type="scientific">Arundo donax</name>
    <name type="common">Giant reed</name>
    <name type="synonym">Donax arundinaceus</name>
    <dbReference type="NCBI Taxonomy" id="35708"/>
    <lineage>
        <taxon>Eukaryota</taxon>
        <taxon>Viridiplantae</taxon>
        <taxon>Streptophyta</taxon>
        <taxon>Embryophyta</taxon>
        <taxon>Tracheophyta</taxon>
        <taxon>Spermatophyta</taxon>
        <taxon>Magnoliopsida</taxon>
        <taxon>Liliopsida</taxon>
        <taxon>Poales</taxon>
        <taxon>Poaceae</taxon>
        <taxon>PACMAD clade</taxon>
        <taxon>Arundinoideae</taxon>
        <taxon>Arundineae</taxon>
        <taxon>Arundo</taxon>
    </lineage>
</organism>
<dbReference type="EMBL" id="GBRH01260123">
    <property type="protein sequence ID" value="JAD37772.1"/>
    <property type="molecule type" value="Transcribed_RNA"/>
</dbReference>